<keyword evidence="3" id="KW-1185">Reference proteome</keyword>
<evidence type="ECO:0000313" key="2">
    <source>
        <dbReference type="EMBL" id="KAA8572333.1"/>
    </source>
</evidence>
<dbReference type="SUPFAM" id="SSF53901">
    <property type="entry name" value="Thiolase-like"/>
    <property type="match status" value="1"/>
</dbReference>
<dbReference type="Proteomes" id="UP000322873">
    <property type="component" value="Unassembled WGS sequence"/>
</dbReference>
<dbReference type="PROSITE" id="PS52004">
    <property type="entry name" value="KS3_2"/>
    <property type="match status" value="1"/>
</dbReference>
<gene>
    <name evidence="2" type="ORF">EYC84_002957</name>
</gene>
<dbReference type="GO" id="GO:0004312">
    <property type="term" value="F:fatty acid synthase activity"/>
    <property type="evidence" value="ECO:0007669"/>
    <property type="project" value="TreeGrafter"/>
</dbReference>
<feature type="domain" description="Ketosynthase family 3 (KS3)" evidence="1">
    <location>
        <begin position="1"/>
        <end position="96"/>
    </location>
</feature>
<dbReference type="Gene3D" id="3.40.47.10">
    <property type="match status" value="1"/>
</dbReference>
<dbReference type="PANTHER" id="PTHR43775">
    <property type="entry name" value="FATTY ACID SYNTHASE"/>
    <property type="match status" value="1"/>
</dbReference>
<dbReference type="AlphaFoldDB" id="A0A5M9JV56"/>
<accession>A0A5M9JV56</accession>
<dbReference type="InterPro" id="IPR016035">
    <property type="entry name" value="Acyl_Trfase/lysoPLipase"/>
</dbReference>
<evidence type="ECO:0000259" key="1">
    <source>
        <dbReference type="PROSITE" id="PS52004"/>
    </source>
</evidence>
<reference evidence="2 3" key="1">
    <citation type="submission" date="2019-06" db="EMBL/GenBank/DDBJ databases">
        <title>Genome Sequence of the Brown Rot Fungal Pathogen Monilinia fructicola.</title>
        <authorList>
            <person name="De Miccolis Angelini R.M."/>
            <person name="Landi L."/>
            <person name="Abate D."/>
            <person name="Pollastro S."/>
            <person name="Romanazzi G."/>
            <person name="Faretra F."/>
        </authorList>
    </citation>
    <scope>NUCLEOTIDE SEQUENCE [LARGE SCALE GENOMIC DNA]</scope>
    <source>
        <strain evidence="2 3">Mfrc123</strain>
    </source>
</reference>
<dbReference type="InterPro" id="IPR016039">
    <property type="entry name" value="Thiolase-like"/>
</dbReference>
<evidence type="ECO:0000313" key="3">
    <source>
        <dbReference type="Proteomes" id="UP000322873"/>
    </source>
</evidence>
<comment type="caution">
    <text evidence="2">The sequence shown here is derived from an EMBL/GenBank/DDBJ whole genome shotgun (WGS) entry which is preliminary data.</text>
</comment>
<dbReference type="InterPro" id="IPR020841">
    <property type="entry name" value="PKS_Beta-ketoAc_synthase_dom"/>
</dbReference>
<dbReference type="GO" id="GO:0044550">
    <property type="term" value="P:secondary metabolite biosynthetic process"/>
    <property type="evidence" value="ECO:0007669"/>
    <property type="project" value="TreeGrafter"/>
</dbReference>
<name>A0A5M9JV56_MONFR</name>
<dbReference type="InterPro" id="IPR014031">
    <property type="entry name" value="Ketoacyl_synth_C"/>
</dbReference>
<dbReference type="Pfam" id="PF16197">
    <property type="entry name" value="KAsynt_C_assoc"/>
    <property type="match status" value="1"/>
</dbReference>
<organism evidence="2 3">
    <name type="scientific">Monilinia fructicola</name>
    <name type="common">Brown rot fungus</name>
    <name type="synonym">Ciboria fructicola</name>
    <dbReference type="NCBI Taxonomy" id="38448"/>
    <lineage>
        <taxon>Eukaryota</taxon>
        <taxon>Fungi</taxon>
        <taxon>Dikarya</taxon>
        <taxon>Ascomycota</taxon>
        <taxon>Pezizomycotina</taxon>
        <taxon>Leotiomycetes</taxon>
        <taxon>Helotiales</taxon>
        <taxon>Sclerotiniaceae</taxon>
        <taxon>Monilinia</taxon>
    </lineage>
</organism>
<sequence>MLNMRDTAFFEAHGAAFRRQDTQDTPLIIGALKANIGHLGGASGVTALIKTIMILERGIIPPIAELQNRRRIPQDFRASVNSFGFGGANSHVILDDAYHYLRQRNRVGHPNFTANVTPIDINEKRKEVQIGGITSAEHLDVNNRPKLLVWSAADEGGVDRLTEAYTKHFLFHSFLRDEESEEYLENLAYTLSSRRSKVPWRIFAISDSPSPLQDLKGILTKPVRAASRINVGFVFTGQGAQWPEMGRDLLRYQVFKESLVEGDRYL</sequence>
<dbReference type="SUPFAM" id="SSF52151">
    <property type="entry name" value="FabD/lysophospholipase-like"/>
    <property type="match status" value="1"/>
</dbReference>
<dbReference type="Gene3D" id="3.40.366.10">
    <property type="entry name" value="Malonyl-Coenzyme A Acyl Carrier Protein, domain 2"/>
    <property type="match status" value="1"/>
</dbReference>
<proteinExistence type="predicted"/>
<dbReference type="InterPro" id="IPR001227">
    <property type="entry name" value="Ac_transferase_dom_sf"/>
</dbReference>
<dbReference type="InterPro" id="IPR050091">
    <property type="entry name" value="PKS_NRPS_Biosynth_Enz"/>
</dbReference>
<dbReference type="InterPro" id="IPR032821">
    <property type="entry name" value="PKS_assoc"/>
</dbReference>
<dbReference type="VEuPathDB" id="FungiDB:MFRU_065g00360"/>
<dbReference type="EMBL" id="VICG01000004">
    <property type="protein sequence ID" value="KAA8572333.1"/>
    <property type="molecule type" value="Genomic_DNA"/>
</dbReference>
<dbReference type="GO" id="GO:0006633">
    <property type="term" value="P:fatty acid biosynthetic process"/>
    <property type="evidence" value="ECO:0007669"/>
    <property type="project" value="TreeGrafter"/>
</dbReference>
<dbReference type="PANTHER" id="PTHR43775:SF29">
    <property type="entry name" value="ASPERFURANONE POLYKETIDE SYNTHASE AFOG-RELATED"/>
    <property type="match status" value="1"/>
</dbReference>
<dbReference type="Pfam" id="PF02801">
    <property type="entry name" value="Ketoacyl-synt_C"/>
    <property type="match status" value="1"/>
</dbReference>
<dbReference type="Gene3D" id="3.30.70.3290">
    <property type="match status" value="1"/>
</dbReference>
<protein>
    <recommendedName>
        <fullName evidence="1">Ketosynthase family 3 (KS3) domain-containing protein</fullName>
    </recommendedName>
</protein>